<comment type="caution">
    <text evidence="2">The sequence shown here is derived from an EMBL/GenBank/DDBJ whole genome shotgun (WGS) entry which is preliminary data.</text>
</comment>
<protein>
    <submittedName>
        <fullName evidence="2">Uncharacterized protein</fullName>
    </submittedName>
</protein>
<accession>A0AAW1CT93</accession>
<proteinExistence type="predicted"/>
<feature type="chain" id="PRO_5043699205" evidence="1">
    <location>
        <begin position="17"/>
        <end position="87"/>
    </location>
</feature>
<keyword evidence="3" id="KW-1185">Reference proteome</keyword>
<reference evidence="2 3" key="1">
    <citation type="submission" date="2022-12" db="EMBL/GenBank/DDBJ databases">
        <title>Chromosome-level genome assembly of true bugs.</title>
        <authorList>
            <person name="Ma L."/>
            <person name="Li H."/>
        </authorList>
    </citation>
    <scope>NUCLEOTIDE SEQUENCE [LARGE SCALE GENOMIC DNA]</scope>
    <source>
        <strain evidence="2">Lab_2022b</strain>
    </source>
</reference>
<dbReference type="Proteomes" id="UP001461498">
    <property type="component" value="Unassembled WGS sequence"/>
</dbReference>
<evidence type="ECO:0000313" key="3">
    <source>
        <dbReference type="Proteomes" id="UP001461498"/>
    </source>
</evidence>
<dbReference type="AlphaFoldDB" id="A0AAW1CT93"/>
<organism evidence="2 3">
    <name type="scientific">Rhynocoris fuscipes</name>
    <dbReference type="NCBI Taxonomy" id="488301"/>
    <lineage>
        <taxon>Eukaryota</taxon>
        <taxon>Metazoa</taxon>
        <taxon>Ecdysozoa</taxon>
        <taxon>Arthropoda</taxon>
        <taxon>Hexapoda</taxon>
        <taxon>Insecta</taxon>
        <taxon>Pterygota</taxon>
        <taxon>Neoptera</taxon>
        <taxon>Paraneoptera</taxon>
        <taxon>Hemiptera</taxon>
        <taxon>Heteroptera</taxon>
        <taxon>Panheteroptera</taxon>
        <taxon>Cimicomorpha</taxon>
        <taxon>Reduviidae</taxon>
        <taxon>Harpactorinae</taxon>
        <taxon>Harpactorini</taxon>
        <taxon>Rhynocoris</taxon>
    </lineage>
</organism>
<gene>
    <name evidence="2" type="ORF">O3M35_001370</name>
</gene>
<sequence>MLKWWVSLLKMPSVRLLKVCYDRLYNLLDNYELPLNWVADLRLYLYKVGAVNLWQSQNAIEIEKQLNNLVTSFQNNLINKDIDKVLN</sequence>
<keyword evidence="1" id="KW-0732">Signal</keyword>
<evidence type="ECO:0000256" key="1">
    <source>
        <dbReference type="SAM" id="SignalP"/>
    </source>
</evidence>
<name>A0AAW1CT93_9HEMI</name>
<dbReference type="EMBL" id="JAPXFL010000010">
    <property type="protein sequence ID" value="KAK9500028.1"/>
    <property type="molecule type" value="Genomic_DNA"/>
</dbReference>
<evidence type="ECO:0000313" key="2">
    <source>
        <dbReference type="EMBL" id="KAK9500028.1"/>
    </source>
</evidence>
<feature type="signal peptide" evidence="1">
    <location>
        <begin position="1"/>
        <end position="16"/>
    </location>
</feature>